<dbReference type="Gene3D" id="3.40.190.10">
    <property type="entry name" value="Periplasmic binding protein-like II"/>
    <property type="match status" value="2"/>
</dbReference>
<dbReference type="GO" id="GO:0019808">
    <property type="term" value="F:polyamine binding"/>
    <property type="evidence" value="ECO:0007669"/>
    <property type="project" value="InterPro"/>
</dbReference>
<protein>
    <submittedName>
        <fullName evidence="5">Spermidine/putrescine transport system substrate-binding protein</fullName>
    </submittedName>
</protein>
<dbReference type="InterPro" id="IPR001188">
    <property type="entry name" value="Sperm_putr-bd"/>
</dbReference>
<evidence type="ECO:0000256" key="4">
    <source>
        <dbReference type="ARBA" id="ARBA00022764"/>
    </source>
</evidence>
<gene>
    <name evidence="5" type="ORF">SAMN05421872_108257</name>
</gene>
<dbReference type="PANTHER" id="PTHR30222:SF17">
    <property type="entry name" value="SPERMIDINE_PUTRESCINE-BINDING PERIPLASMIC PROTEIN"/>
    <property type="match status" value="1"/>
</dbReference>
<dbReference type="AlphaFoldDB" id="A0A1G6VBV9"/>
<evidence type="ECO:0000256" key="2">
    <source>
        <dbReference type="ARBA" id="ARBA00022448"/>
    </source>
</evidence>
<dbReference type="RefSeq" id="WP_090858263.1">
    <property type="nucleotide sequence ID" value="NZ_FMZM01000008.1"/>
</dbReference>
<dbReference type="Proteomes" id="UP000199034">
    <property type="component" value="Unassembled WGS sequence"/>
</dbReference>
<evidence type="ECO:0000313" key="5">
    <source>
        <dbReference type="EMBL" id="SDD50497.1"/>
    </source>
</evidence>
<evidence type="ECO:0000256" key="1">
    <source>
        <dbReference type="ARBA" id="ARBA00004418"/>
    </source>
</evidence>
<dbReference type="OrthoDB" id="9813777at2"/>
<keyword evidence="4" id="KW-0574">Periplasm</keyword>
<sequence length="373" mass="40409">MSTINRRPRRIATAAVLGTALTLVLAACGGDDGSSAEPAALDPDADLSKQTIVVSNWEAYMPEDIAERVKEKTGATVKITSHATNEDMVAKVTGSGGEGLDVVFGSQPYLEALSKAGLIEPLDTDLLDNWGNLESAATDTAEVDGATYWAPYTWGTTGICYRADLVDEAPTSWRDLLEPTDANKGKVTMMGTERWAMLPALKALGYSVNTTDEDELAEAKELMVAAKPNLLAYDDSTFYERLISGEATMTEAWDGWCNYGTGEDENIKFVVPEEGSDLWTDGIAVLKSSKNKEAAYAFIDTILDAETHAWVEENILYNIPNEAALELVPAELKEQYETLGTRREEMLSGENMTDVGDDAAALYNQIITEVTAS</sequence>
<dbReference type="Pfam" id="PF13416">
    <property type="entry name" value="SBP_bac_8"/>
    <property type="match status" value="1"/>
</dbReference>
<dbReference type="GO" id="GO:0015846">
    <property type="term" value="P:polyamine transport"/>
    <property type="evidence" value="ECO:0007669"/>
    <property type="project" value="InterPro"/>
</dbReference>
<keyword evidence="6" id="KW-1185">Reference proteome</keyword>
<evidence type="ECO:0000313" key="6">
    <source>
        <dbReference type="Proteomes" id="UP000199034"/>
    </source>
</evidence>
<dbReference type="GO" id="GO:0042597">
    <property type="term" value="C:periplasmic space"/>
    <property type="evidence" value="ECO:0007669"/>
    <property type="project" value="UniProtKB-SubCell"/>
</dbReference>
<dbReference type="EMBL" id="FMZM01000008">
    <property type="protein sequence ID" value="SDD50497.1"/>
    <property type="molecule type" value="Genomic_DNA"/>
</dbReference>
<reference evidence="5 6" key="1">
    <citation type="submission" date="2016-10" db="EMBL/GenBank/DDBJ databases">
        <authorList>
            <person name="de Groot N.N."/>
        </authorList>
    </citation>
    <scope>NUCLEOTIDE SEQUENCE [LARGE SCALE GENOMIC DNA]</scope>
    <source>
        <strain evidence="5 6">CGMCC 4.6858</strain>
    </source>
</reference>
<dbReference type="PRINTS" id="PR00909">
    <property type="entry name" value="SPERMDNBNDNG"/>
</dbReference>
<dbReference type="SUPFAM" id="SSF53850">
    <property type="entry name" value="Periplasmic binding protein-like II"/>
    <property type="match status" value="1"/>
</dbReference>
<comment type="subcellular location">
    <subcellularLocation>
        <location evidence="1">Periplasm</location>
    </subcellularLocation>
</comment>
<dbReference type="PANTHER" id="PTHR30222">
    <property type="entry name" value="SPERMIDINE/PUTRESCINE-BINDING PERIPLASMIC PROTEIN"/>
    <property type="match status" value="1"/>
</dbReference>
<keyword evidence="3" id="KW-0732">Signal</keyword>
<organism evidence="5 6">
    <name type="scientific">Nocardioides lianchengensis</name>
    <dbReference type="NCBI Taxonomy" id="1045774"/>
    <lineage>
        <taxon>Bacteria</taxon>
        <taxon>Bacillati</taxon>
        <taxon>Actinomycetota</taxon>
        <taxon>Actinomycetes</taxon>
        <taxon>Propionibacteriales</taxon>
        <taxon>Nocardioidaceae</taxon>
        <taxon>Nocardioides</taxon>
    </lineage>
</organism>
<dbReference type="PROSITE" id="PS51257">
    <property type="entry name" value="PROKAR_LIPOPROTEIN"/>
    <property type="match status" value="1"/>
</dbReference>
<dbReference type="InterPro" id="IPR006059">
    <property type="entry name" value="SBP"/>
</dbReference>
<dbReference type="CDD" id="cd13590">
    <property type="entry name" value="PBP2_PotD_PotF_like"/>
    <property type="match status" value="1"/>
</dbReference>
<evidence type="ECO:0000256" key="3">
    <source>
        <dbReference type="ARBA" id="ARBA00022729"/>
    </source>
</evidence>
<keyword evidence="2" id="KW-0813">Transport</keyword>
<dbReference type="STRING" id="1045774.SAMN05421872_108257"/>
<accession>A0A1G6VBV9</accession>
<name>A0A1G6VBV9_9ACTN</name>
<proteinExistence type="predicted"/>